<sequence>MARYWAVILAVLGALLVSPALARADVRPSAHADDSRVAHRGSDGARTSIVPYIELGQVVVAELSPGDDVLTYTSLAAGVDATIAGRNTAGQVSLRYERRIGWGSKQSDGDVISGLARVSSDLIPRVLRLDAGALATRASVENGGGASLNSAFRTDRSSRIYSLYAGPTLSANVGDVAVGGSYRVGYTRVEAPGSARAGGEGQRIDLFDDSVAQTAAISAGIRPGVIAPVGVTLSAGWNREDISNLDQRVDARSVRADFILPVSLDNALLGGIGYEDVEISSRDALRDAAGDPVIGRDGRFVTDKSGPRRLAYDVEGLTWDAGVMWRPSRRTALEAHVGRRYGSTTFYGSFGYNPNQRMSLHISAYDNIAGFGGQVQRSLEALPTEFTVSRNGLNGDIGGCVIARSDGSCLNNALSSVASATFRARGIAASWAVDLVRLQYGLGIGYDRRRFIAAPGTVLAAANGVVDENIWAQAYVSGRINHRSAFRGNLYASLYKSGFAGTGDATAIGANASYFRNLTDRLTATAAIGLDGIDRDLVDDQWAASALLGLRYSL</sequence>
<evidence type="ECO:0000313" key="2">
    <source>
        <dbReference type="EMBL" id="MFC4295545.1"/>
    </source>
</evidence>
<keyword evidence="3" id="KW-1185">Reference proteome</keyword>
<evidence type="ECO:0000313" key="3">
    <source>
        <dbReference type="Proteomes" id="UP001595828"/>
    </source>
</evidence>
<evidence type="ECO:0000256" key="1">
    <source>
        <dbReference type="SAM" id="SignalP"/>
    </source>
</evidence>
<organism evidence="2 3">
    <name type="scientific">Novosphingobium tardum</name>
    <dbReference type="NCBI Taxonomy" id="1538021"/>
    <lineage>
        <taxon>Bacteria</taxon>
        <taxon>Pseudomonadati</taxon>
        <taxon>Pseudomonadota</taxon>
        <taxon>Alphaproteobacteria</taxon>
        <taxon>Sphingomonadales</taxon>
        <taxon>Sphingomonadaceae</taxon>
        <taxon>Novosphingobium</taxon>
    </lineage>
</organism>
<proteinExistence type="predicted"/>
<dbReference type="SUPFAM" id="SSF56935">
    <property type="entry name" value="Porins"/>
    <property type="match status" value="1"/>
</dbReference>
<dbReference type="RefSeq" id="WP_379539016.1">
    <property type="nucleotide sequence ID" value="NZ_JBHSDR010000006.1"/>
</dbReference>
<name>A0ABV8RQ79_9SPHN</name>
<protein>
    <submittedName>
        <fullName evidence="2">Preprotein translocase subunit YajC</fullName>
    </submittedName>
</protein>
<gene>
    <name evidence="2" type="ORF">ACFO0A_10815</name>
</gene>
<accession>A0ABV8RQ79</accession>
<dbReference type="Proteomes" id="UP001595828">
    <property type="component" value="Unassembled WGS sequence"/>
</dbReference>
<comment type="caution">
    <text evidence="2">The sequence shown here is derived from an EMBL/GenBank/DDBJ whole genome shotgun (WGS) entry which is preliminary data.</text>
</comment>
<reference evidence="3" key="1">
    <citation type="journal article" date="2019" name="Int. J. Syst. Evol. Microbiol.">
        <title>The Global Catalogue of Microorganisms (GCM) 10K type strain sequencing project: providing services to taxonomists for standard genome sequencing and annotation.</title>
        <authorList>
            <consortium name="The Broad Institute Genomics Platform"/>
            <consortium name="The Broad Institute Genome Sequencing Center for Infectious Disease"/>
            <person name="Wu L."/>
            <person name="Ma J."/>
        </authorList>
    </citation>
    <scope>NUCLEOTIDE SEQUENCE [LARGE SCALE GENOMIC DNA]</scope>
    <source>
        <strain evidence="3">CGMCC 1.12989</strain>
    </source>
</reference>
<dbReference type="EMBL" id="JBHSDR010000006">
    <property type="protein sequence ID" value="MFC4295545.1"/>
    <property type="molecule type" value="Genomic_DNA"/>
</dbReference>
<keyword evidence="1" id="KW-0732">Signal</keyword>
<feature type="signal peptide" evidence="1">
    <location>
        <begin position="1"/>
        <end position="22"/>
    </location>
</feature>
<feature type="chain" id="PRO_5045219994" evidence="1">
    <location>
        <begin position="23"/>
        <end position="554"/>
    </location>
</feature>